<dbReference type="Proteomes" id="UP000028999">
    <property type="component" value="Unassembled WGS sequence"/>
</dbReference>
<keyword evidence="2" id="KW-1185">Reference proteome</keyword>
<accession>A0A078INK2</accession>
<evidence type="ECO:0000313" key="2">
    <source>
        <dbReference type="Proteomes" id="UP000028999"/>
    </source>
</evidence>
<dbReference type="EMBL" id="LK032929">
    <property type="protein sequence ID" value="CDY50663.1"/>
    <property type="molecule type" value="Genomic_DNA"/>
</dbReference>
<protein>
    <submittedName>
        <fullName evidence="1">BnaC05g48030D protein</fullName>
    </submittedName>
</protein>
<reference evidence="1 2" key="1">
    <citation type="journal article" date="2014" name="Science">
        <title>Plant genetics. Early allopolyploid evolution in the post-Neolithic Brassica napus oilseed genome.</title>
        <authorList>
            <person name="Chalhoub B."/>
            <person name="Denoeud F."/>
            <person name="Liu S."/>
            <person name="Parkin I.A."/>
            <person name="Tang H."/>
            <person name="Wang X."/>
            <person name="Chiquet J."/>
            <person name="Belcram H."/>
            <person name="Tong C."/>
            <person name="Samans B."/>
            <person name="Correa M."/>
            <person name="Da Silva C."/>
            <person name="Just J."/>
            <person name="Falentin C."/>
            <person name="Koh C.S."/>
            <person name="Le Clainche I."/>
            <person name="Bernard M."/>
            <person name="Bento P."/>
            <person name="Noel B."/>
            <person name="Labadie K."/>
            <person name="Alberti A."/>
            <person name="Charles M."/>
            <person name="Arnaud D."/>
            <person name="Guo H."/>
            <person name="Daviaud C."/>
            <person name="Alamery S."/>
            <person name="Jabbari K."/>
            <person name="Zhao M."/>
            <person name="Edger P.P."/>
            <person name="Chelaifa H."/>
            <person name="Tack D."/>
            <person name="Lassalle G."/>
            <person name="Mestiri I."/>
            <person name="Schnel N."/>
            <person name="Le Paslier M.C."/>
            <person name="Fan G."/>
            <person name="Renault V."/>
            <person name="Bayer P.E."/>
            <person name="Golicz A.A."/>
            <person name="Manoli S."/>
            <person name="Lee T.H."/>
            <person name="Thi V.H."/>
            <person name="Chalabi S."/>
            <person name="Hu Q."/>
            <person name="Fan C."/>
            <person name="Tollenaere R."/>
            <person name="Lu Y."/>
            <person name="Battail C."/>
            <person name="Shen J."/>
            <person name="Sidebottom C.H."/>
            <person name="Wang X."/>
            <person name="Canaguier A."/>
            <person name="Chauveau A."/>
            <person name="Berard A."/>
            <person name="Deniot G."/>
            <person name="Guan M."/>
            <person name="Liu Z."/>
            <person name="Sun F."/>
            <person name="Lim Y.P."/>
            <person name="Lyons E."/>
            <person name="Town C.D."/>
            <person name="Bancroft I."/>
            <person name="Wang X."/>
            <person name="Meng J."/>
            <person name="Ma J."/>
            <person name="Pires J.C."/>
            <person name="King G.J."/>
            <person name="Brunel D."/>
            <person name="Delourme R."/>
            <person name="Renard M."/>
            <person name="Aury J.M."/>
            <person name="Adams K.L."/>
            <person name="Batley J."/>
            <person name="Snowdon R.J."/>
            <person name="Tost J."/>
            <person name="Edwards D."/>
            <person name="Zhou Y."/>
            <person name="Hua W."/>
            <person name="Sharpe A.G."/>
            <person name="Paterson A.H."/>
            <person name="Guan C."/>
            <person name="Wincker P."/>
        </authorList>
    </citation>
    <scope>NUCLEOTIDE SEQUENCE [LARGE SCALE GENOMIC DNA]</scope>
    <source>
        <strain evidence="2">cv. Darmor-bzh</strain>
    </source>
</reference>
<evidence type="ECO:0000313" key="1">
    <source>
        <dbReference type="EMBL" id="CDY50663.1"/>
    </source>
</evidence>
<sequence length="14" mass="1545">MTSLSTDFSALLMK</sequence>
<proteinExistence type="predicted"/>
<name>A0A078INK2_BRANA</name>
<gene>
    <name evidence="1" type="primary">BnaC05g48030D</name>
    <name evidence="1" type="ORF">GSBRNA2T00097222001</name>
</gene>
<organism evidence="1 2">
    <name type="scientific">Brassica napus</name>
    <name type="common">Rape</name>
    <dbReference type="NCBI Taxonomy" id="3708"/>
    <lineage>
        <taxon>Eukaryota</taxon>
        <taxon>Viridiplantae</taxon>
        <taxon>Streptophyta</taxon>
        <taxon>Embryophyta</taxon>
        <taxon>Tracheophyta</taxon>
        <taxon>Spermatophyta</taxon>
        <taxon>Magnoliopsida</taxon>
        <taxon>eudicotyledons</taxon>
        <taxon>Gunneridae</taxon>
        <taxon>Pentapetalae</taxon>
        <taxon>rosids</taxon>
        <taxon>malvids</taxon>
        <taxon>Brassicales</taxon>
        <taxon>Brassicaceae</taxon>
        <taxon>Brassiceae</taxon>
        <taxon>Brassica</taxon>
    </lineage>
</organism>
<dbReference type="PaxDb" id="3708-A0A078INK2"/>